<dbReference type="HOGENOM" id="CLU_330558_0_0_1"/>
<evidence type="ECO:0000259" key="2">
    <source>
        <dbReference type="PROSITE" id="PS00028"/>
    </source>
</evidence>
<protein>
    <recommendedName>
        <fullName evidence="2">C2H2-type domain-containing protein</fullName>
    </recommendedName>
</protein>
<dbReference type="PROSITE" id="PS00028">
    <property type="entry name" value="ZINC_FINGER_C2H2_1"/>
    <property type="match status" value="1"/>
</dbReference>
<dbReference type="Proteomes" id="UP000053263">
    <property type="component" value="Unassembled WGS sequence"/>
</dbReference>
<accession>A0A0C9SJZ8</accession>
<reference evidence="3 4" key="1">
    <citation type="submission" date="2014-06" db="EMBL/GenBank/DDBJ databases">
        <title>Evolutionary Origins and Diversification of the Mycorrhizal Mutualists.</title>
        <authorList>
            <consortium name="DOE Joint Genome Institute"/>
            <consortium name="Mycorrhizal Genomics Consortium"/>
            <person name="Kohler A."/>
            <person name="Kuo A."/>
            <person name="Nagy L.G."/>
            <person name="Floudas D."/>
            <person name="Copeland A."/>
            <person name="Barry K.W."/>
            <person name="Cichocki N."/>
            <person name="Veneault-Fourrey C."/>
            <person name="LaButti K."/>
            <person name="Lindquist E.A."/>
            <person name="Lipzen A."/>
            <person name="Lundell T."/>
            <person name="Morin E."/>
            <person name="Murat C."/>
            <person name="Riley R."/>
            <person name="Ohm R."/>
            <person name="Sun H."/>
            <person name="Tunlid A."/>
            <person name="Henrissat B."/>
            <person name="Grigoriev I.V."/>
            <person name="Hibbett D.S."/>
            <person name="Martin F."/>
        </authorList>
    </citation>
    <scope>NUCLEOTIDE SEQUENCE [LARGE SCALE GENOMIC DNA]</scope>
    <source>
        <strain evidence="3 4">FD-325 SS-3</strain>
    </source>
</reference>
<keyword evidence="4" id="KW-1185">Reference proteome</keyword>
<feature type="region of interest" description="Disordered" evidence="1">
    <location>
        <begin position="131"/>
        <end position="158"/>
    </location>
</feature>
<proteinExistence type="predicted"/>
<dbReference type="OrthoDB" id="2799352at2759"/>
<dbReference type="Pfam" id="PF12013">
    <property type="entry name" value="OrsD"/>
    <property type="match status" value="1"/>
</dbReference>
<evidence type="ECO:0000313" key="4">
    <source>
        <dbReference type="Proteomes" id="UP000053263"/>
    </source>
</evidence>
<evidence type="ECO:0000313" key="3">
    <source>
        <dbReference type="EMBL" id="KII82861.1"/>
    </source>
</evidence>
<feature type="compositionally biased region" description="Pro residues" evidence="1">
    <location>
        <begin position="137"/>
        <end position="153"/>
    </location>
</feature>
<gene>
    <name evidence="3" type="ORF">PLICRDRAFT_180966</name>
</gene>
<dbReference type="AlphaFoldDB" id="A0A0C9SJZ8"/>
<sequence length="978" mass="109014">MLTSTCLRPNCPICQAKVTKGPKSEAEHVKFVHSLQYWVKLDGVRYVLTRQNQLDELDCPLDGCVESEADMRTMRRHWKKHGCKGILVSFEDELPLTQAPAPASSLAPPPTQPTGRVPSISVAKAVRAHPYARQPSVAPPAPTPSPPAPPPQPEQANPLLLDGARTYLRSTPSLNAYGLRVHAIFRTVHCVQCKIAVVPSELAKHLTDHGVCTSANAAKVVASLVSDGVRTDRNVPLPPPGGPPVELLHVLPGYSCNHCSFCCPAESTFIKHWSSKHPDNRITASDARTPTFVQCFFKSGARAFFSVNPALAGLSASDPFAIFLGKVVPSLEPYDAAIPEDDRDISPVLRKTSWHIHVAEWTANRQRLQDLRLVVKLPSTKEKKGLGLLHQVAWDYMTRVRQLGRESGFDMRTLLMRCPRVDQSSEDWNVLGLDTSLREYGRLAECIVYSALVTMDGDHPSGYKFPLSEETRASGAALRLILDGGEGDVVLAFHHFLHPLLSARKIEGAFNKWDDMLECFLALYHVGEDGNFPAAKTITKTLAKLKYLCRGSVLLQASLQVAEFDNDPVKSLVSECLRNFTPGTKTPFNAITDYSTIISTYAYAETSPPTTTVHPDGKAITYKDKTLVIDDWRNGLRRLHDDVAKEQLDLSCGQLFKYDIPEFVPDDMTNEARGYSWLNNGQFVEDEWPLMSALMRNEGLRLVEVGRDGSLIFNPVAMHSFMDKAAKMNEKLAILTTSTIGSVNRASEAHDEKIRNSLRPRHLFRNHGELWIVTRRVKSETLTERESFIPRKVNPEVARLLEYNCLVIRPIQEFFARMLWGKNVAQDFNEFLWMGKGVRMTEIAFSSALSRVSREYFNCELGIREYRHIIVEAGRVYLGTEAEIHDEDDDALAMMASHSLATAQRIYAVEVGKLLSSDALLRHGRVSEAWWQLCGFKPGAPPLLPLIGRHSLREDLRQPAPALGQPAAPPLHFILRGS</sequence>
<dbReference type="InterPro" id="IPR022698">
    <property type="entry name" value="OrsD"/>
</dbReference>
<name>A0A0C9SJZ8_PLICR</name>
<evidence type="ECO:0000256" key="1">
    <source>
        <dbReference type="SAM" id="MobiDB-lite"/>
    </source>
</evidence>
<feature type="domain" description="C2H2-type" evidence="2">
    <location>
        <begin position="256"/>
        <end position="277"/>
    </location>
</feature>
<dbReference type="InterPro" id="IPR013087">
    <property type="entry name" value="Znf_C2H2_type"/>
</dbReference>
<organism evidence="3 4">
    <name type="scientific">Plicaturopsis crispa FD-325 SS-3</name>
    <dbReference type="NCBI Taxonomy" id="944288"/>
    <lineage>
        <taxon>Eukaryota</taxon>
        <taxon>Fungi</taxon>
        <taxon>Dikarya</taxon>
        <taxon>Basidiomycota</taxon>
        <taxon>Agaricomycotina</taxon>
        <taxon>Agaricomycetes</taxon>
        <taxon>Agaricomycetidae</taxon>
        <taxon>Amylocorticiales</taxon>
        <taxon>Amylocorticiaceae</taxon>
        <taxon>Plicatura</taxon>
        <taxon>Plicaturopsis crispa</taxon>
    </lineage>
</organism>
<dbReference type="EMBL" id="KN832609">
    <property type="protein sequence ID" value="KII82861.1"/>
    <property type="molecule type" value="Genomic_DNA"/>
</dbReference>
<dbReference type="SMART" id="SM00355">
    <property type="entry name" value="ZnF_C2H2"/>
    <property type="match status" value="4"/>
</dbReference>